<evidence type="ECO:0000256" key="3">
    <source>
        <dbReference type="ARBA" id="ARBA00022989"/>
    </source>
</evidence>
<evidence type="ECO:0000313" key="9">
    <source>
        <dbReference type="RefSeq" id="XP_028983751.1"/>
    </source>
</evidence>
<dbReference type="PROSITE" id="PS50835">
    <property type="entry name" value="IG_LIKE"/>
    <property type="match status" value="1"/>
</dbReference>
<dbReference type="InterPro" id="IPR003597">
    <property type="entry name" value="Ig_C1-set"/>
</dbReference>
<gene>
    <name evidence="9" type="primary">LOC114842426</name>
</gene>
<dbReference type="InterPro" id="IPR014745">
    <property type="entry name" value="MHC_II_a/b_N"/>
</dbReference>
<keyword evidence="2 6" id="KW-0812">Transmembrane</keyword>
<proteinExistence type="predicted"/>
<evidence type="ECO:0000256" key="5">
    <source>
        <dbReference type="SAM" id="MobiDB-lite"/>
    </source>
</evidence>
<dbReference type="AlphaFoldDB" id="A0A6P7KMN6"/>
<organism evidence="8 9">
    <name type="scientific">Betta splendens</name>
    <name type="common">Siamese fighting fish</name>
    <dbReference type="NCBI Taxonomy" id="158456"/>
    <lineage>
        <taxon>Eukaryota</taxon>
        <taxon>Metazoa</taxon>
        <taxon>Chordata</taxon>
        <taxon>Craniata</taxon>
        <taxon>Vertebrata</taxon>
        <taxon>Euteleostomi</taxon>
        <taxon>Actinopterygii</taxon>
        <taxon>Neopterygii</taxon>
        <taxon>Teleostei</taxon>
        <taxon>Neoteleostei</taxon>
        <taxon>Acanthomorphata</taxon>
        <taxon>Anabantaria</taxon>
        <taxon>Anabantiformes</taxon>
        <taxon>Anabantoidei</taxon>
        <taxon>Osphronemidae</taxon>
        <taxon>Betta</taxon>
    </lineage>
</organism>
<evidence type="ECO:0000256" key="4">
    <source>
        <dbReference type="ARBA" id="ARBA00023180"/>
    </source>
</evidence>
<dbReference type="SUPFAM" id="SSF54452">
    <property type="entry name" value="MHC antigen-recognition domain"/>
    <property type="match status" value="1"/>
</dbReference>
<name>A0A6P7KMN6_BETSP</name>
<dbReference type="RefSeq" id="XP_028983751.1">
    <property type="nucleotide sequence ID" value="XM_029127918.2"/>
</dbReference>
<dbReference type="Gene3D" id="3.10.320.10">
    <property type="entry name" value="Class II Histocompatibility Antigen, M Beta Chain, Chain B, domain 1"/>
    <property type="match status" value="1"/>
</dbReference>
<feature type="compositionally biased region" description="Basic and acidic residues" evidence="5">
    <location>
        <begin position="257"/>
        <end position="274"/>
    </location>
</feature>
<dbReference type="SMART" id="SM00407">
    <property type="entry name" value="IGc1"/>
    <property type="match status" value="1"/>
</dbReference>
<dbReference type="GO" id="GO:0019882">
    <property type="term" value="P:antigen processing and presentation"/>
    <property type="evidence" value="ECO:0007669"/>
    <property type="project" value="InterPro"/>
</dbReference>
<dbReference type="InParanoid" id="A0A6P7KMN6"/>
<comment type="subcellular location">
    <subcellularLocation>
        <location evidence="1">Membrane</location>
        <topology evidence="1">Single-pass type I membrane protein</topology>
    </subcellularLocation>
</comment>
<protein>
    <submittedName>
        <fullName evidence="9">H-2 class II histocompatibility antigen, E-S beta chain-like isoform X1</fullName>
    </submittedName>
</protein>
<keyword evidence="4" id="KW-0325">Glycoprotein</keyword>
<feature type="region of interest" description="Disordered" evidence="5">
    <location>
        <begin position="256"/>
        <end position="288"/>
    </location>
</feature>
<evidence type="ECO:0000256" key="6">
    <source>
        <dbReference type="SAM" id="Phobius"/>
    </source>
</evidence>
<dbReference type="InterPro" id="IPR007110">
    <property type="entry name" value="Ig-like_dom"/>
</dbReference>
<dbReference type="InterPro" id="IPR013783">
    <property type="entry name" value="Ig-like_fold"/>
</dbReference>
<keyword evidence="6" id="KW-0472">Membrane</keyword>
<dbReference type="InterPro" id="IPR050160">
    <property type="entry name" value="MHC/Immunoglobulin"/>
</dbReference>
<evidence type="ECO:0000256" key="1">
    <source>
        <dbReference type="ARBA" id="ARBA00004479"/>
    </source>
</evidence>
<evidence type="ECO:0000313" key="8">
    <source>
        <dbReference type="Proteomes" id="UP000515150"/>
    </source>
</evidence>
<dbReference type="GO" id="GO:0006955">
    <property type="term" value="P:immune response"/>
    <property type="evidence" value="ECO:0007669"/>
    <property type="project" value="InterPro"/>
</dbReference>
<keyword evidence="8" id="KW-1185">Reference proteome</keyword>
<dbReference type="GeneID" id="114842426"/>
<dbReference type="Gene3D" id="2.60.40.10">
    <property type="entry name" value="Immunoglobulins"/>
    <property type="match status" value="1"/>
</dbReference>
<evidence type="ECO:0000256" key="2">
    <source>
        <dbReference type="ARBA" id="ARBA00022692"/>
    </source>
</evidence>
<reference evidence="9" key="1">
    <citation type="submission" date="2025-08" db="UniProtKB">
        <authorList>
            <consortium name="RefSeq"/>
        </authorList>
    </citation>
    <scope>IDENTIFICATION</scope>
</reference>
<dbReference type="InterPro" id="IPR011162">
    <property type="entry name" value="MHC_I/II-like_Ag-recog"/>
</dbReference>
<feature type="domain" description="Ig-like" evidence="7">
    <location>
        <begin position="121"/>
        <end position="210"/>
    </location>
</feature>
<accession>A0A6P7KMN6</accession>
<dbReference type="Proteomes" id="UP000515150">
    <property type="component" value="Chromosome 16"/>
</dbReference>
<dbReference type="OrthoDB" id="9940220at2759"/>
<dbReference type="PANTHER" id="PTHR19944:SF99">
    <property type="entry name" value="HLA CLASS II HISTOCOMPATIBILITY ANTIGEN, DRB1 BETA CHAIN"/>
    <property type="match status" value="1"/>
</dbReference>
<dbReference type="Pfam" id="PF07654">
    <property type="entry name" value="C1-set"/>
    <property type="match status" value="1"/>
</dbReference>
<evidence type="ECO:0000259" key="7">
    <source>
        <dbReference type="PROSITE" id="PS50835"/>
    </source>
</evidence>
<dbReference type="SUPFAM" id="SSF48726">
    <property type="entry name" value="Immunoglobulin"/>
    <property type="match status" value="1"/>
</dbReference>
<dbReference type="InterPro" id="IPR036179">
    <property type="entry name" value="Ig-like_dom_sf"/>
</dbReference>
<dbReference type="KEGG" id="bspl:114842426"/>
<keyword evidence="3 6" id="KW-1133">Transmembrane helix</keyword>
<dbReference type="PANTHER" id="PTHR19944">
    <property type="entry name" value="MHC CLASS II-RELATED"/>
    <property type="match status" value="1"/>
</dbReference>
<sequence length="288" mass="32592">MFSVRWIPVLPDNMSHVVSSFTLLLVLVFTTEGALYGHYVARCQFSSNGGNDPVYLEEYAFNKVLLMQYNSTLGIVTGYTQEAIEEADTLNKDTKFMPFQLWKTYLCRSKAMEVYHGLFNPVEPYIKVNKSSKHPGVLICSVYNFYPKQINVTWLSDGKEITSGVTSTDEKSNGNWLYQIHSHLEYKPRDGEKITCMVEHASFKQPKLVDWDPIPDPWTYENTCMLAVGITGFLLGALLSVAGIIYYQYKQSRVHSQSRDGSRPAPSDRPDDPVVQKSSMLLSVPEAS</sequence>
<dbReference type="GO" id="GO:0042613">
    <property type="term" value="C:MHC class II protein complex"/>
    <property type="evidence" value="ECO:0007669"/>
    <property type="project" value="InterPro"/>
</dbReference>
<feature type="transmembrane region" description="Helical" evidence="6">
    <location>
        <begin position="225"/>
        <end position="249"/>
    </location>
</feature>